<dbReference type="Gene3D" id="3.40.250.10">
    <property type="entry name" value="Rhodanese-like domain"/>
    <property type="match status" value="1"/>
</dbReference>
<evidence type="ECO:0000313" key="4">
    <source>
        <dbReference type="EMBL" id="UZE95695.1"/>
    </source>
</evidence>
<dbReference type="InterPro" id="IPR001763">
    <property type="entry name" value="Rhodanese-like_dom"/>
</dbReference>
<accession>A0ABY6N0Y5</accession>
<dbReference type="PROSITE" id="PS50206">
    <property type="entry name" value="RHODANESE_3"/>
    <property type="match status" value="1"/>
</dbReference>
<dbReference type="Proteomes" id="UP001163739">
    <property type="component" value="Chromosome"/>
</dbReference>
<dbReference type="RefSeq" id="WP_265047185.1">
    <property type="nucleotide sequence ID" value="NZ_CP100390.1"/>
</dbReference>
<dbReference type="InterPro" id="IPR017582">
    <property type="entry name" value="SelU"/>
</dbReference>
<evidence type="ECO:0000256" key="1">
    <source>
        <dbReference type="ARBA" id="ARBA00023266"/>
    </source>
</evidence>
<comment type="similarity">
    <text evidence="2">Belongs to the SelU family.</text>
</comment>
<dbReference type="SUPFAM" id="SSF52821">
    <property type="entry name" value="Rhodanese/Cell cycle control phosphatase"/>
    <property type="match status" value="1"/>
</dbReference>
<keyword evidence="5" id="KW-1185">Reference proteome</keyword>
<dbReference type="SMART" id="SM00450">
    <property type="entry name" value="RHOD"/>
    <property type="match status" value="1"/>
</dbReference>
<comment type="catalytic activity">
    <reaction evidence="2">
        <text>5-methylaminomethyl-2-thiouridine(34) in tRNA + (2E)-geranyl diphosphate = 5-methylaminomethyl-S-(2E)-geranyl-thiouridine(34) in tRNA + diphosphate</text>
        <dbReference type="Rhea" id="RHEA:14085"/>
        <dbReference type="Rhea" id="RHEA-COMP:10195"/>
        <dbReference type="Rhea" id="RHEA-COMP:14654"/>
        <dbReference type="ChEBI" id="CHEBI:33019"/>
        <dbReference type="ChEBI" id="CHEBI:58057"/>
        <dbReference type="ChEBI" id="CHEBI:74455"/>
        <dbReference type="ChEBI" id="CHEBI:140632"/>
    </reaction>
</comment>
<dbReference type="EC" id="2.9.1.3" evidence="2"/>
<evidence type="ECO:0000256" key="2">
    <source>
        <dbReference type="HAMAP-Rule" id="MF_01622"/>
    </source>
</evidence>
<dbReference type="NCBIfam" id="TIGR03167">
    <property type="entry name" value="tRNA_sel_U_synt"/>
    <property type="match status" value="1"/>
</dbReference>
<dbReference type="PANTHER" id="PTHR30401:SF0">
    <property type="entry name" value="TRNA 2-SELENOURIDINE SYNTHASE"/>
    <property type="match status" value="1"/>
</dbReference>
<comment type="function">
    <text evidence="2">Involved in the post-transcriptional modification of the uridine at the wobble position (U34) of tRNA(Lys), tRNA(Glu) and tRNA(Gln). Catalyzes the conversion of 2-thiouridine (S2U-RNA) to 2-selenouridine (Se2U-RNA). Acts in a two-step process involving geranylation of 2-thiouridine (S2U) to S-geranyl-2-thiouridine (geS2U) and subsequent selenation of the latter derivative to 2-selenouridine (Se2U) in the tRNA chain.</text>
</comment>
<proteinExistence type="inferred from homology"/>
<sequence length="364" mass="41817">MTTRPNTDNYLDLFLNDIPMMDVRAPIEYQKGAFPHTVNKPLMNDEERHLVGIRYKQKGQDSAIELGNELVCGDIKAQRIEQWIAFTQKHPEGYLYCFRGGLRSRTTQQWIKEACVEYPLVTGGYKAMRRFLIDELAISAKTQNYRVISGRTGTGKTRLLKRTPNFVDLEGLANHRGSSFGRQLTPQPSQIDFENGLSIELLKARHLRSGPIYIEDESRLIGRNAVPQEFRDTSTISDIVVLEAPLEERINIVLQDYVIDMTNAYQQQAGIEEGFKLFSEYLLNSVSRIQKRLGGEQTQHLHALMQAALKAQQLDKSLDAHKEWIQILLSKYYDPMYDFQLSKKAERIIFKGDQSSILEWIGQD</sequence>
<comment type="catalytic activity">
    <reaction evidence="2">
        <text>5-methylaminomethyl-2-(Se-phospho)selenouridine(34) in tRNA + H2O = 5-methylaminomethyl-2-selenouridine(34) in tRNA + phosphate</text>
        <dbReference type="Rhea" id="RHEA:60176"/>
        <dbReference type="Rhea" id="RHEA-COMP:10196"/>
        <dbReference type="Rhea" id="RHEA-COMP:15523"/>
        <dbReference type="ChEBI" id="CHEBI:15377"/>
        <dbReference type="ChEBI" id="CHEBI:43474"/>
        <dbReference type="ChEBI" id="CHEBI:82743"/>
        <dbReference type="ChEBI" id="CHEBI:143702"/>
    </reaction>
</comment>
<dbReference type="GO" id="GO:0016740">
    <property type="term" value="F:transferase activity"/>
    <property type="evidence" value="ECO:0007669"/>
    <property type="project" value="UniProtKB-KW"/>
</dbReference>
<keyword evidence="2 4" id="KW-0808">Transferase</keyword>
<organism evidence="4 5">
    <name type="scientific">Alkalimarinus alittae</name>
    <dbReference type="NCBI Taxonomy" id="2961619"/>
    <lineage>
        <taxon>Bacteria</taxon>
        <taxon>Pseudomonadati</taxon>
        <taxon>Pseudomonadota</taxon>
        <taxon>Gammaproteobacteria</taxon>
        <taxon>Alteromonadales</taxon>
        <taxon>Alteromonadaceae</taxon>
        <taxon>Alkalimarinus</taxon>
    </lineage>
</organism>
<dbReference type="InterPro" id="IPR058840">
    <property type="entry name" value="AAA_SelU"/>
</dbReference>
<name>A0ABY6N0Y5_9ALTE</name>
<feature type="active site" description="S-selanylcysteine intermediate" evidence="2">
    <location>
        <position position="97"/>
    </location>
</feature>
<keyword evidence="1 2" id="KW-0711">Selenium</keyword>
<comment type="catalytic activity">
    <reaction evidence="2">
        <text>5-methylaminomethyl-2-thiouridine(34) in tRNA + selenophosphate + (2E)-geranyl diphosphate + H2O + H(+) = 5-methylaminomethyl-2-selenouridine(34) in tRNA + (2E)-thiogeraniol + phosphate + diphosphate</text>
        <dbReference type="Rhea" id="RHEA:42716"/>
        <dbReference type="Rhea" id="RHEA-COMP:10195"/>
        <dbReference type="Rhea" id="RHEA-COMP:10196"/>
        <dbReference type="ChEBI" id="CHEBI:15377"/>
        <dbReference type="ChEBI" id="CHEBI:15378"/>
        <dbReference type="ChEBI" id="CHEBI:16144"/>
        <dbReference type="ChEBI" id="CHEBI:33019"/>
        <dbReference type="ChEBI" id="CHEBI:43474"/>
        <dbReference type="ChEBI" id="CHEBI:58057"/>
        <dbReference type="ChEBI" id="CHEBI:74455"/>
        <dbReference type="ChEBI" id="CHEBI:82743"/>
        <dbReference type="ChEBI" id="CHEBI:143703"/>
        <dbReference type="EC" id="2.9.1.3"/>
    </reaction>
</comment>
<dbReference type="PANTHER" id="PTHR30401">
    <property type="entry name" value="TRNA 2-SELENOURIDINE SYNTHASE"/>
    <property type="match status" value="1"/>
</dbReference>
<comment type="subunit">
    <text evidence="2">Monomer.</text>
</comment>
<evidence type="ECO:0000313" key="5">
    <source>
        <dbReference type="Proteomes" id="UP001163739"/>
    </source>
</evidence>
<dbReference type="InterPro" id="IPR036873">
    <property type="entry name" value="Rhodanese-like_dom_sf"/>
</dbReference>
<dbReference type="NCBIfam" id="NF008751">
    <property type="entry name" value="PRK11784.1-3"/>
    <property type="match status" value="1"/>
</dbReference>
<protein>
    <recommendedName>
        <fullName evidence="2">tRNA 2-selenouridine synthase</fullName>
        <ecNumber evidence="2">2.9.1.3</ecNumber>
    </recommendedName>
</protein>
<comment type="catalytic activity">
    <reaction evidence="2">
        <text>5-methylaminomethyl-S-(2E)-geranyl-thiouridine(34) in tRNA + selenophosphate + H(+) = 5-methylaminomethyl-2-(Se-phospho)selenouridine(34) in tRNA + (2E)-thiogeraniol</text>
        <dbReference type="Rhea" id="RHEA:60172"/>
        <dbReference type="Rhea" id="RHEA-COMP:14654"/>
        <dbReference type="Rhea" id="RHEA-COMP:15523"/>
        <dbReference type="ChEBI" id="CHEBI:15378"/>
        <dbReference type="ChEBI" id="CHEBI:16144"/>
        <dbReference type="ChEBI" id="CHEBI:140632"/>
        <dbReference type="ChEBI" id="CHEBI:143702"/>
        <dbReference type="ChEBI" id="CHEBI:143703"/>
    </reaction>
</comment>
<dbReference type="Pfam" id="PF26341">
    <property type="entry name" value="AAA_SelU"/>
    <property type="match status" value="1"/>
</dbReference>
<reference evidence="4" key="1">
    <citation type="submission" date="2022-06" db="EMBL/GenBank/DDBJ databases">
        <title>Alkalimarinus sp. nov., isolated from gut of a Alitta virens.</title>
        <authorList>
            <person name="Yang A.I."/>
            <person name="Shin N.-R."/>
        </authorList>
    </citation>
    <scope>NUCLEOTIDE SEQUENCE</scope>
    <source>
        <strain evidence="4">A2M4</strain>
    </source>
</reference>
<evidence type="ECO:0000259" key="3">
    <source>
        <dbReference type="PROSITE" id="PS50206"/>
    </source>
</evidence>
<dbReference type="HAMAP" id="MF_01622">
    <property type="entry name" value="tRNA_sel_U_synth"/>
    <property type="match status" value="1"/>
</dbReference>
<gene>
    <name evidence="4" type="primary">mnmH</name>
    <name evidence="2" type="synonym">selU</name>
    <name evidence="4" type="ORF">NKI27_16780</name>
</gene>
<feature type="domain" description="Rhodanese" evidence="3">
    <location>
        <begin position="14"/>
        <end position="137"/>
    </location>
</feature>
<dbReference type="EMBL" id="CP100390">
    <property type="protein sequence ID" value="UZE95695.1"/>
    <property type="molecule type" value="Genomic_DNA"/>
</dbReference>